<dbReference type="Proteomes" id="UP000247099">
    <property type="component" value="Unassembled WGS sequence"/>
</dbReference>
<evidence type="ECO:0008006" key="3">
    <source>
        <dbReference type="Google" id="ProtNLM"/>
    </source>
</evidence>
<dbReference type="Gene3D" id="3.90.550.50">
    <property type="match status" value="1"/>
</dbReference>
<organism evidence="1 2">
    <name type="scientific">Coraliomargarita sinensis</name>
    <dbReference type="NCBI Taxonomy" id="2174842"/>
    <lineage>
        <taxon>Bacteria</taxon>
        <taxon>Pseudomonadati</taxon>
        <taxon>Verrucomicrobiota</taxon>
        <taxon>Opitutia</taxon>
        <taxon>Puniceicoccales</taxon>
        <taxon>Coraliomargaritaceae</taxon>
        <taxon>Coraliomargarita</taxon>
    </lineage>
</organism>
<dbReference type="EMBL" id="QHJQ01000004">
    <property type="protein sequence ID" value="PXA04214.1"/>
    <property type="molecule type" value="Genomic_DNA"/>
</dbReference>
<reference evidence="1 2" key="1">
    <citation type="submission" date="2018-05" db="EMBL/GenBank/DDBJ databases">
        <title>Coraliomargarita sinensis sp. nov., isolated from a marine solar saltern.</title>
        <authorList>
            <person name="Zhou L.Y."/>
        </authorList>
    </citation>
    <scope>NUCLEOTIDE SEQUENCE [LARGE SCALE GENOMIC DNA]</scope>
    <source>
        <strain evidence="1 2">WN38</strain>
    </source>
</reference>
<evidence type="ECO:0000313" key="1">
    <source>
        <dbReference type="EMBL" id="PXA04214.1"/>
    </source>
</evidence>
<keyword evidence="2" id="KW-1185">Reference proteome</keyword>
<dbReference type="OrthoDB" id="7981249at2"/>
<sequence length="235" mass="27400">MDEFRDIRIVVGINTCEANRARLERMQGGWLRTLEESCEILYFYQDTFEGADSGSVRLPVPGGYQYLDQKTCAMIRYMSQREDFDYFIKLDDDVFIDQPERFLKALCRGDHSGRNITWNGKQFIWGPVYALSRGAILTLDALDDAPILKYGPDEDLMLTRAVQELTDLEQRAVSGIYFPRDYFKALMHRVFRGYFAFAQLDDGEADFLNSRQAQRKSVLVPFFFYLLRSFFGRTN</sequence>
<accession>A0A317ZF71</accession>
<name>A0A317ZF71_9BACT</name>
<gene>
    <name evidence="1" type="ORF">DDZ13_06650</name>
</gene>
<dbReference type="AlphaFoldDB" id="A0A317ZF71"/>
<dbReference type="InParanoid" id="A0A317ZF71"/>
<evidence type="ECO:0000313" key="2">
    <source>
        <dbReference type="Proteomes" id="UP000247099"/>
    </source>
</evidence>
<proteinExistence type="predicted"/>
<dbReference type="RefSeq" id="WP_110130669.1">
    <property type="nucleotide sequence ID" value="NZ_QHJQ01000004.1"/>
</dbReference>
<comment type="caution">
    <text evidence="1">The sequence shown here is derived from an EMBL/GenBank/DDBJ whole genome shotgun (WGS) entry which is preliminary data.</text>
</comment>
<protein>
    <recommendedName>
        <fullName evidence="3">Hexosyltransferase</fullName>
    </recommendedName>
</protein>